<dbReference type="InterPro" id="IPR011611">
    <property type="entry name" value="PfkB_dom"/>
</dbReference>
<dbReference type="NCBIfam" id="TIGR03168">
    <property type="entry name" value="1-PFK"/>
    <property type="match status" value="1"/>
</dbReference>
<evidence type="ECO:0000259" key="7">
    <source>
        <dbReference type="Pfam" id="PF00294"/>
    </source>
</evidence>
<evidence type="ECO:0000256" key="3">
    <source>
        <dbReference type="ARBA" id="ARBA00022741"/>
    </source>
</evidence>
<keyword evidence="9" id="KW-1185">Reference proteome</keyword>
<keyword evidence="5" id="KW-0067">ATP-binding</keyword>
<dbReference type="InterPro" id="IPR002173">
    <property type="entry name" value="Carboh/pur_kinase_PfkB_CS"/>
</dbReference>
<evidence type="ECO:0000313" key="9">
    <source>
        <dbReference type="Proteomes" id="UP001501257"/>
    </source>
</evidence>
<evidence type="ECO:0000256" key="1">
    <source>
        <dbReference type="ARBA" id="ARBA00010688"/>
    </source>
</evidence>
<organism evidence="8 9">
    <name type="scientific">Paeniglutamicibacter antarcticus</name>
    <dbReference type="NCBI Taxonomy" id="494023"/>
    <lineage>
        <taxon>Bacteria</taxon>
        <taxon>Bacillati</taxon>
        <taxon>Actinomycetota</taxon>
        <taxon>Actinomycetes</taxon>
        <taxon>Micrococcales</taxon>
        <taxon>Micrococcaceae</taxon>
        <taxon>Paeniglutamicibacter</taxon>
    </lineage>
</organism>
<dbReference type="EMBL" id="BAABLK010000027">
    <property type="protein sequence ID" value="GAA5227163.1"/>
    <property type="molecule type" value="Genomic_DNA"/>
</dbReference>
<dbReference type="PANTHER" id="PTHR46566:SF5">
    <property type="entry name" value="1-PHOSPHOFRUCTOKINASE"/>
    <property type="match status" value="1"/>
</dbReference>
<evidence type="ECO:0000313" key="8">
    <source>
        <dbReference type="EMBL" id="GAA5227163.1"/>
    </source>
</evidence>
<evidence type="ECO:0000256" key="6">
    <source>
        <dbReference type="PIRNR" id="PIRNR000535"/>
    </source>
</evidence>
<gene>
    <name evidence="8" type="ORF">GCM10025778_16960</name>
</gene>
<dbReference type="InterPro" id="IPR029056">
    <property type="entry name" value="Ribokinase-like"/>
</dbReference>
<feature type="domain" description="Carbohydrate kinase PfkB" evidence="7">
    <location>
        <begin position="8"/>
        <end position="284"/>
    </location>
</feature>
<evidence type="ECO:0000256" key="2">
    <source>
        <dbReference type="ARBA" id="ARBA00022679"/>
    </source>
</evidence>
<dbReference type="Proteomes" id="UP001501257">
    <property type="component" value="Unassembled WGS sequence"/>
</dbReference>
<dbReference type="RefSeq" id="WP_210101597.1">
    <property type="nucleotide sequence ID" value="NZ_BAABLK010000027.1"/>
</dbReference>
<dbReference type="PROSITE" id="PS00584">
    <property type="entry name" value="PFKB_KINASES_2"/>
    <property type="match status" value="1"/>
</dbReference>
<accession>A0ABP9TLS1</accession>
<dbReference type="InterPro" id="IPR017583">
    <property type="entry name" value="Tagatose/fructose_Pkinase"/>
</dbReference>
<name>A0ABP9TLS1_9MICC</name>
<dbReference type="Gene3D" id="3.40.1190.20">
    <property type="match status" value="1"/>
</dbReference>
<keyword evidence="4" id="KW-0418">Kinase</keyword>
<reference evidence="9" key="1">
    <citation type="journal article" date="2019" name="Int. J. Syst. Evol. Microbiol.">
        <title>The Global Catalogue of Microorganisms (GCM) 10K type strain sequencing project: providing services to taxonomists for standard genome sequencing and annotation.</title>
        <authorList>
            <consortium name="The Broad Institute Genomics Platform"/>
            <consortium name="The Broad Institute Genome Sequencing Center for Infectious Disease"/>
            <person name="Wu L."/>
            <person name="Ma J."/>
        </authorList>
    </citation>
    <scope>NUCLEOTIDE SEQUENCE [LARGE SCALE GENOMIC DNA]</scope>
    <source>
        <strain evidence="9">JCM 18952</strain>
    </source>
</reference>
<dbReference type="SUPFAM" id="SSF53613">
    <property type="entry name" value="Ribokinase-like"/>
    <property type="match status" value="1"/>
</dbReference>
<comment type="caution">
    <text evidence="8">The sequence shown here is derived from an EMBL/GenBank/DDBJ whole genome shotgun (WGS) entry which is preliminary data.</text>
</comment>
<evidence type="ECO:0000256" key="4">
    <source>
        <dbReference type="ARBA" id="ARBA00022777"/>
    </source>
</evidence>
<dbReference type="CDD" id="cd01164">
    <property type="entry name" value="FruK_PfkB_like"/>
    <property type="match status" value="1"/>
</dbReference>
<sequence length="312" mass="32180">MILTITPNPAVDETYGLELLDVGGTNRVDAPLRRAGGKGLNVARIVNSLGVPVIALAPVGGDGGRVFTGELVTAGVEHSLVHVAAQTRRSMAVVEHGTGRTTVINERGGALSTAEWDTLREQVLSLLEQGTTVLVASGSLPEGADEDFYPWCVREAKRRSIPSIIDTSGPALLAAARAGATVLKPNHHELAAITGEDSILDGAQVLLGAGAENVYASAGEDGLFHFAAKTPGRWDATWLPEPLVGNPTGAGDAVVAAIAVGLHRGEGHSSVILPRAAAWSASAVLMPAAGELHPSHTELAKTLIFSSSSTRD</sequence>
<keyword evidence="3" id="KW-0547">Nucleotide-binding</keyword>
<dbReference type="PIRSF" id="PIRSF000535">
    <property type="entry name" value="1PFK/6PFK/LacC"/>
    <property type="match status" value="1"/>
</dbReference>
<dbReference type="PROSITE" id="PS00583">
    <property type="entry name" value="PFKB_KINASES_1"/>
    <property type="match status" value="1"/>
</dbReference>
<evidence type="ECO:0000256" key="5">
    <source>
        <dbReference type="ARBA" id="ARBA00022840"/>
    </source>
</evidence>
<proteinExistence type="inferred from homology"/>
<dbReference type="Pfam" id="PF00294">
    <property type="entry name" value="PfkB"/>
    <property type="match status" value="1"/>
</dbReference>
<protein>
    <submittedName>
        <fullName evidence="8">1-phosphofructokinase family hexose kinase</fullName>
    </submittedName>
</protein>
<dbReference type="PANTHER" id="PTHR46566">
    <property type="entry name" value="1-PHOSPHOFRUCTOKINASE-RELATED"/>
    <property type="match status" value="1"/>
</dbReference>
<comment type="similarity">
    <text evidence="1">Belongs to the carbohydrate kinase PfkB family.</text>
</comment>
<keyword evidence="2 6" id="KW-0808">Transferase</keyword>